<dbReference type="EMBL" id="QPFP01000032">
    <property type="protein sequence ID" value="TEB28452.1"/>
    <property type="molecule type" value="Genomic_DNA"/>
</dbReference>
<proteinExistence type="predicted"/>
<dbReference type="Proteomes" id="UP000298030">
    <property type="component" value="Unassembled WGS sequence"/>
</dbReference>
<dbReference type="STRING" id="71717.A0A4Y7T4C7"/>
<dbReference type="AlphaFoldDB" id="A0A4Y7T4C7"/>
<reference evidence="3 4" key="1">
    <citation type="journal article" date="2019" name="Nat. Ecol. Evol.">
        <title>Megaphylogeny resolves global patterns of mushroom evolution.</title>
        <authorList>
            <person name="Varga T."/>
            <person name="Krizsan K."/>
            <person name="Foldi C."/>
            <person name="Dima B."/>
            <person name="Sanchez-Garcia M."/>
            <person name="Sanchez-Ramirez S."/>
            <person name="Szollosi G.J."/>
            <person name="Szarkandi J.G."/>
            <person name="Papp V."/>
            <person name="Albert L."/>
            <person name="Andreopoulos W."/>
            <person name="Angelini C."/>
            <person name="Antonin V."/>
            <person name="Barry K.W."/>
            <person name="Bougher N.L."/>
            <person name="Buchanan P."/>
            <person name="Buyck B."/>
            <person name="Bense V."/>
            <person name="Catcheside P."/>
            <person name="Chovatia M."/>
            <person name="Cooper J."/>
            <person name="Damon W."/>
            <person name="Desjardin D."/>
            <person name="Finy P."/>
            <person name="Geml J."/>
            <person name="Haridas S."/>
            <person name="Hughes K."/>
            <person name="Justo A."/>
            <person name="Karasinski D."/>
            <person name="Kautmanova I."/>
            <person name="Kiss B."/>
            <person name="Kocsube S."/>
            <person name="Kotiranta H."/>
            <person name="LaButti K.M."/>
            <person name="Lechner B.E."/>
            <person name="Liimatainen K."/>
            <person name="Lipzen A."/>
            <person name="Lukacs Z."/>
            <person name="Mihaltcheva S."/>
            <person name="Morgado L.N."/>
            <person name="Niskanen T."/>
            <person name="Noordeloos M.E."/>
            <person name="Ohm R.A."/>
            <person name="Ortiz-Santana B."/>
            <person name="Ovrebo C."/>
            <person name="Racz N."/>
            <person name="Riley R."/>
            <person name="Savchenko A."/>
            <person name="Shiryaev A."/>
            <person name="Soop K."/>
            <person name="Spirin V."/>
            <person name="Szebenyi C."/>
            <person name="Tomsovsky M."/>
            <person name="Tulloss R.E."/>
            <person name="Uehling J."/>
            <person name="Grigoriev I.V."/>
            <person name="Vagvolgyi C."/>
            <person name="Papp T."/>
            <person name="Martin F.M."/>
            <person name="Miettinen O."/>
            <person name="Hibbett D.S."/>
            <person name="Nagy L.G."/>
        </authorList>
    </citation>
    <scope>NUCLEOTIDE SEQUENCE [LARGE SCALE GENOMIC DNA]</scope>
    <source>
        <strain evidence="3 4">FP101781</strain>
    </source>
</reference>
<name>A0A4Y7T4C7_COPMI</name>
<dbReference type="Gene3D" id="1.20.1280.50">
    <property type="match status" value="1"/>
</dbReference>
<keyword evidence="4" id="KW-1185">Reference proteome</keyword>
<evidence type="ECO:0000259" key="1">
    <source>
        <dbReference type="Pfam" id="PF12937"/>
    </source>
</evidence>
<dbReference type="InterPro" id="IPR032675">
    <property type="entry name" value="LRR_dom_sf"/>
</dbReference>
<dbReference type="SUPFAM" id="SSF52047">
    <property type="entry name" value="RNI-like"/>
    <property type="match status" value="1"/>
</dbReference>
<protein>
    <recommendedName>
        <fullName evidence="1">F-box domain-containing protein</fullName>
    </recommendedName>
</protein>
<dbReference type="InterPro" id="IPR001810">
    <property type="entry name" value="F-box_dom"/>
</dbReference>
<evidence type="ECO:0000313" key="2">
    <source>
        <dbReference type="EMBL" id="TEB18116.1"/>
    </source>
</evidence>
<dbReference type="SUPFAM" id="SSF81383">
    <property type="entry name" value="F-box domain"/>
    <property type="match status" value="1"/>
</dbReference>
<dbReference type="Gene3D" id="3.80.10.10">
    <property type="entry name" value="Ribonuclease Inhibitor"/>
    <property type="match status" value="1"/>
</dbReference>
<evidence type="ECO:0000313" key="4">
    <source>
        <dbReference type="Proteomes" id="UP000298030"/>
    </source>
</evidence>
<accession>A0A4Y7T4C7</accession>
<evidence type="ECO:0000313" key="3">
    <source>
        <dbReference type="EMBL" id="TEB28452.1"/>
    </source>
</evidence>
<organism evidence="3 4">
    <name type="scientific">Coprinellus micaceus</name>
    <name type="common">Glistening ink-cap mushroom</name>
    <name type="synonym">Coprinus micaceus</name>
    <dbReference type="NCBI Taxonomy" id="71717"/>
    <lineage>
        <taxon>Eukaryota</taxon>
        <taxon>Fungi</taxon>
        <taxon>Dikarya</taxon>
        <taxon>Basidiomycota</taxon>
        <taxon>Agaricomycotina</taxon>
        <taxon>Agaricomycetes</taxon>
        <taxon>Agaricomycetidae</taxon>
        <taxon>Agaricales</taxon>
        <taxon>Agaricineae</taxon>
        <taxon>Psathyrellaceae</taxon>
        <taxon>Coprinellus</taxon>
    </lineage>
</organism>
<gene>
    <name evidence="3" type="ORF">FA13DRAFT_1735596</name>
    <name evidence="2" type="ORF">FA13DRAFT_1746443</name>
</gene>
<comment type="caution">
    <text evidence="3">The sequence shown here is derived from an EMBL/GenBank/DDBJ whole genome shotgun (WGS) entry which is preliminary data.</text>
</comment>
<dbReference type="InterPro" id="IPR036047">
    <property type="entry name" value="F-box-like_dom_sf"/>
</dbReference>
<dbReference type="OrthoDB" id="3365698at2759"/>
<dbReference type="EMBL" id="QPFP01000287">
    <property type="protein sequence ID" value="TEB18116.1"/>
    <property type="molecule type" value="Genomic_DNA"/>
</dbReference>
<dbReference type="Pfam" id="PF12937">
    <property type="entry name" value="F-box-like"/>
    <property type="match status" value="1"/>
</dbReference>
<sequence>MHDISHLLSTNAPPQPLEIPLVQSEIDSRVEIIERLQRELTNYRGVLSPLRRLPLEVLGEIFAVALDTVERAVDVPDQLVQVTLVCRSWRSAALATPRLWSRLGIDFKQSTHCFDKARLWLSRAGTVPRTLVLNPSAYHRHGYSQDPRTHDCPLLNPGLEALLTEGHIGRLSAFCGLPSCFNRPLERIGLTGSVGDRPWDVIQTLELNLHWNSQLLAHVPSTVRSLFLGFYNGDEDFRIQDNPQMRSLLTKLTQLAFGLPWPTALEKSVLALCNNLQVLTLNINIDAHKYFDNAGVDFDTGATISLPHLRRLSIQDVTAEYPILRSLHTPALRELDLEFYCEEFYYGITEDPKGAVREIASFIERSQCSETLKRVRLASMRIDAEGLESFLQMLPPITHLTLDYITAPSQFFKSPTTHQQKLLPCLEVFGWFHARQDTQVEHICEYFSRRLQHNHGIPLKKLTMELDPGTQPAPALQNHYLRDLKDHGVDVDIHEVTIQRPSTVL</sequence>
<feature type="domain" description="F-box" evidence="1">
    <location>
        <begin position="51"/>
        <end position="103"/>
    </location>
</feature>